<comment type="caution">
    <text evidence="2">The sequence shown here is derived from an EMBL/GenBank/DDBJ whole genome shotgun (WGS) entry which is preliminary data.</text>
</comment>
<keyword evidence="3" id="KW-1185">Reference proteome</keyword>
<dbReference type="Gene3D" id="2.60.40.3830">
    <property type="match status" value="2"/>
</dbReference>
<dbReference type="EMBL" id="JARTLD010000068">
    <property type="protein sequence ID" value="MED5020563.1"/>
    <property type="molecule type" value="Genomic_DNA"/>
</dbReference>
<keyword evidence="1" id="KW-0472">Membrane</keyword>
<keyword evidence="1" id="KW-0812">Transmembrane</keyword>
<accession>A0ABU6Q0A6</accession>
<evidence type="ECO:0000313" key="2">
    <source>
        <dbReference type="EMBL" id="MED5020563.1"/>
    </source>
</evidence>
<reference evidence="2 3" key="1">
    <citation type="submission" date="2023-03" db="EMBL/GenBank/DDBJ databases">
        <title>Bacillus Genome Sequencing.</title>
        <authorList>
            <person name="Dunlap C."/>
        </authorList>
    </citation>
    <scope>NUCLEOTIDE SEQUENCE [LARGE SCALE GENOMIC DNA]</scope>
    <source>
        <strain evidence="2 3">NRS-52</strain>
    </source>
</reference>
<sequence>MKNARPQWYEELKQPPFDRNMFTPEMEKHVLQGWQKQRNLPRFPRRLKAYGLIGTAVVLAAALLLMFVKLSPQQSPWNVASRWSGEGTAERTWEPHSAYVKGKKTLIEAIPGDDYEAGRASGCYWILEIPYDELQNSSVRITATNRDTGFTLTELPDTQIDRTMGLKDSIRLGSKFGMPYAGMWRFDVFIDGQKKGDVVFDIPDSNWEIAPDFDLNNTTVTGDIMSMGYVSSGFTAGQPNKFLWHFFAGGEMKGPLRVDAVKQGTQDVRTILESNLGGEYFNETLPSTMELPEAGLWRLLVYVNDQFYDSMIVKVKP</sequence>
<gene>
    <name evidence="2" type="ORF">P9847_25220</name>
</gene>
<proteinExistence type="predicted"/>
<name>A0ABU6Q0A6_9BACL</name>
<dbReference type="Pfam" id="PF16167">
    <property type="entry name" value="DUF4871"/>
    <property type="match status" value="1"/>
</dbReference>
<dbReference type="InterPro" id="IPR032366">
    <property type="entry name" value="DUF4871"/>
</dbReference>
<dbReference type="RefSeq" id="WP_328282022.1">
    <property type="nucleotide sequence ID" value="NZ_JARTLD010000068.1"/>
</dbReference>
<evidence type="ECO:0000313" key="3">
    <source>
        <dbReference type="Proteomes" id="UP001343257"/>
    </source>
</evidence>
<organism evidence="2 3">
    <name type="scientific">Paenibacillus chibensis</name>
    <dbReference type="NCBI Taxonomy" id="59846"/>
    <lineage>
        <taxon>Bacteria</taxon>
        <taxon>Bacillati</taxon>
        <taxon>Bacillota</taxon>
        <taxon>Bacilli</taxon>
        <taxon>Bacillales</taxon>
        <taxon>Paenibacillaceae</taxon>
        <taxon>Paenibacillus</taxon>
    </lineage>
</organism>
<protein>
    <submittedName>
        <fullName evidence="2">DUF4871 domain-containing protein</fullName>
    </submittedName>
</protein>
<feature type="transmembrane region" description="Helical" evidence="1">
    <location>
        <begin position="47"/>
        <end position="68"/>
    </location>
</feature>
<evidence type="ECO:0000256" key="1">
    <source>
        <dbReference type="SAM" id="Phobius"/>
    </source>
</evidence>
<keyword evidence="1" id="KW-1133">Transmembrane helix</keyword>
<dbReference type="Proteomes" id="UP001343257">
    <property type="component" value="Unassembled WGS sequence"/>
</dbReference>